<organism evidence="1 2">
    <name type="scientific">Nitratidesulfovibrio liaohensis</name>
    <dbReference type="NCBI Taxonomy" id="2604158"/>
    <lineage>
        <taxon>Bacteria</taxon>
        <taxon>Pseudomonadati</taxon>
        <taxon>Thermodesulfobacteriota</taxon>
        <taxon>Desulfovibrionia</taxon>
        <taxon>Desulfovibrionales</taxon>
        <taxon>Desulfovibrionaceae</taxon>
        <taxon>Nitratidesulfovibrio</taxon>
    </lineage>
</organism>
<gene>
    <name evidence="1" type="ORF">KPS_000238</name>
</gene>
<dbReference type="EMBL" id="CP133659">
    <property type="protein sequence ID" value="WMW65730.1"/>
    <property type="molecule type" value="Genomic_DNA"/>
</dbReference>
<evidence type="ECO:0000313" key="1">
    <source>
        <dbReference type="EMBL" id="WMW65730.1"/>
    </source>
</evidence>
<name>A0ABY9R549_9BACT</name>
<sequence length="70" mass="7753">MTTGEVVLTTRHRVPVEVRGRNGCRPEQIWGWPVVNGQARQDRMCVFLGGEITALDTENGFRMVLPGTVG</sequence>
<proteinExistence type="predicted"/>
<dbReference type="Proteomes" id="UP001180616">
    <property type="component" value="Chromosome"/>
</dbReference>
<evidence type="ECO:0000313" key="2">
    <source>
        <dbReference type="Proteomes" id="UP001180616"/>
    </source>
</evidence>
<protein>
    <submittedName>
        <fullName evidence="1">Uncharacterized protein</fullName>
    </submittedName>
</protein>
<dbReference type="RefSeq" id="WP_309541685.1">
    <property type="nucleotide sequence ID" value="NZ_CP133659.1"/>
</dbReference>
<accession>A0ABY9R549</accession>
<keyword evidence="2" id="KW-1185">Reference proteome</keyword>
<reference evidence="1" key="1">
    <citation type="submission" date="2023-09" db="EMBL/GenBank/DDBJ databases">
        <authorList>
            <consortium name="CW5 consortium"/>
            <person name="Lu C.-W."/>
        </authorList>
    </citation>
    <scope>NUCLEOTIDE SEQUENCE</scope>
    <source>
        <strain evidence="1">KPS</strain>
    </source>
</reference>